<name>A0ACC1P8S7_9PEZI</name>
<sequence length="498" mass="55678">MKLHYIGIIRNDSKPGVELVSEKELSAYSRFTRQNYGEFMSMFAKTVAERTRPGQRQDVEEQDYTFHAYGRTEGVCGIIISDHEYPALVAHQLLSKVMDEFLASHPRSAWASASANSVTMPELKEYLTKYQDPHQADSIMKIQKELDETKIVLHKTIESVLQRGEKIDDLVAKSDGLSNQSKMFYPCPTTHSKQELNTESITILRTLRLLPVASLCYDDTGSRHLPLPNHFAIPYATIMAGTLSPTASPLSPDRPLLERRGSSNSSLSLDLSSIPPLTQPTPPTNTLLITNLDDLDIFRPDNLQTIRQLIESTAPIYTWSPLKSFRRIVVSFLDEQAAIKVRSIWDGEAIMGERCRVYFGQHTPLDLAKNNHLPLPDAGKLFFISPPPSPPHGWEMRLEDAPNKMVYAEDLAEALAKLHHHQAPSMDDLSPVSPTDAAPRQTRSRSSTLIYQPHEHGGSPHLPAISVDDMTDEPVLASPTSEKPIMAHTARPPVELME</sequence>
<gene>
    <name evidence="1" type="ORF">NUW58_g3897</name>
</gene>
<organism evidence="1 2">
    <name type="scientific">Xylaria curta</name>
    <dbReference type="NCBI Taxonomy" id="42375"/>
    <lineage>
        <taxon>Eukaryota</taxon>
        <taxon>Fungi</taxon>
        <taxon>Dikarya</taxon>
        <taxon>Ascomycota</taxon>
        <taxon>Pezizomycotina</taxon>
        <taxon>Sordariomycetes</taxon>
        <taxon>Xylariomycetidae</taxon>
        <taxon>Xylariales</taxon>
        <taxon>Xylariaceae</taxon>
        <taxon>Xylaria</taxon>
    </lineage>
</organism>
<reference evidence="1" key="1">
    <citation type="submission" date="2022-10" db="EMBL/GenBank/DDBJ databases">
        <title>Genome Sequence of Xylaria curta.</title>
        <authorList>
            <person name="Buettner E."/>
        </authorList>
    </citation>
    <scope>NUCLEOTIDE SEQUENCE</scope>
    <source>
        <strain evidence="1">Babe10</strain>
    </source>
</reference>
<dbReference type="EMBL" id="JAPDGR010000630">
    <property type="protein sequence ID" value="KAJ2988578.1"/>
    <property type="molecule type" value="Genomic_DNA"/>
</dbReference>
<accession>A0ACC1P8S7</accession>
<proteinExistence type="predicted"/>
<comment type="caution">
    <text evidence="1">The sequence shown here is derived from an EMBL/GenBank/DDBJ whole genome shotgun (WGS) entry which is preliminary data.</text>
</comment>
<dbReference type="Proteomes" id="UP001143856">
    <property type="component" value="Unassembled WGS sequence"/>
</dbReference>
<protein>
    <submittedName>
        <fullName evidence="1">Uncharacterized protein</fullName>
    </submittedName>
</protein>
<keyword evidence="2" id="KW-1185">Reference proteome</keyword>
<evidence type="ECO:0000313" key="1">
    <source>
        <dbReference type="EMBL" id="KAJ2988578.1"/>
    </source>
</evidence>
<evidence type="ECO:0000313" key="2">
    <source>
        <dbReference type="Proteomes" id="UP001143856"/>
    </source>
</evidence>